<accession>A0ABU6JJC5</accession>
<dbReference type="InterPro" id="IPR007890">
    <property type="entry name" value="CHASE2"/>
</dbReference>
<dbReference type="PROSITE" id="PS50125">
    <property type="entry name" value="GUANYLATE_CYCLASE_2"/>
    <property type="match status" value="1"/>
</dbReference>
<feature type="transmembrane region" description="Helical" evidence="1">
    <location>
        <begin position="343"/>
        <end position="365"/>
    </location>
</feature>
<evidence type="ECO:0000259" key="2">
    <source>
        <dbReference type="PROSITE" id="PS50125"/>
    </source>
</evidence>
<protein>
    <submittedName>
        <fullName evidence="3">Adenylate/guanylate cyclase domain-containing protein</fullName>
        <ecNumber evidence="3">4.6.1.-</ecNumber>
    </submittedName>
</protein>
<reference evidence="3 4" key="1">
    <citation type="submission" date="2023-10" db="EMBL/GenBank/DDBJ databases">
        <title>Noviherbaspirillum sp. CPCC 100848 genome assembly.</title>
        <authorList>
            <person name="Li X.Y."/>
            <person name="Fang X.M."/>
        </authorList>
    </citation>
    <scope>NUCLEOTIDE SEQUENCE [LARGE SCALE GENOMIC DNA]</scope>
    <source>
        <strain evidence="3 4">CPCC 100848</strain>
    </source>
</reference>
<evidence type="ECO:0000313" key="4">
    <source>
        <dbReference type="Proteomes" id="UP001352263"/>
    </source>
</evidence>
<keyword evidence="1" id="KW-0472">Membrane</keyword>
<dbReference type="Pfam" id="PF00211">
    <property type="entry name" value="Guanylate_cyc"/>
    <property type="match status" value="1"/>
</dbReference>
<dbReference type="Proteomes" id="UP001352263">
    <property type="component" value="Unassembled WGS sequence"/>
</dbReference>
<feature type="transmembrane region" description="Helical" evidence="1">
    <location>
        <begin position="317"/>
        <end position="336"/>
    </location>
</feature>
<evidence type="ECO:0000313" key="3">
    <source>
        <dbReference type="EMBL" id="MEC4723513.1"/>
    </source>
</evidence>
<keyword evidence="3" id="KW-0456">Lyase</keyword>
<dbReference type="InterPro" id="IPR050697">
    <property type="entry name" value="Adenylyl/Guanylyl_Cyclase_3/4"/>
</dbReference>
<dbReference type="SUPFAM" id="SSF55073">
    <property type="entry name" value="Nucleotide cyclase"/>
    <property type="match status" value="1"/>
</dbReference>
<dbReference type="RefSeq" id="WP_326510127.1">
    <property type="nucleotide sequence ID" value="NZ_JAWIIV010000057.1"/>
</dbReference>
<dbReference type="Pfam" id="PF05226">
    <property type="entry name" value="CHASE2"/>
    <property type="match status" value="1"/>
</dbReference>
<dbReference type="PANTHER" id="PTHR43081">
    <property type="entry name" value="ADENYLATE CYCLASE, TERMINAL-DIFFERENTIATION SPECIFIC-RELATED"/>
    <property type="match status" value="1"/>
</dbReference>
<organism evidence="3 4">
    <name type="scientific">Noviherbaspirillum album</name>
    <dbReference type="NCBI Taxonomy" id="3080276"/>
    <lineage>
        <taxon>Bacteria</taxon>
        <taxon>Pseudomonadati</taxon>
        <taxon>Pseudomonadota</taxon>
        <taxon>Betaproteobacteria</taxon>
        <taxon>Burkholderiales</taxon>
        <taxon>Oxalobacteraceae</taxon>
        <taxon>Noviherbaspirillum</taxon>
    </lineage>
</organism>
<dbReference type="Gene3D" id="3.30.70.1230">
    <property type="entry name" value="Nucleotide cyclase"/>
    <property type="match status" value="1"/>
</dbReference>
<dbReference type="EC" id="4.6.1.-" evidence="3"/>
<dbReference type="InterPro" id="IPR001054">
    <property type="entry name" value="A/G_cyclase"/>
</dbReference>
<evidence type="ECO:0000256" key="1">
    <source>
        <dbReference type="SAM" id="Phobius"/>
    </source>
</evidence>
<comment type="caution">
    <text evidence="3">The sequence shown here is derived from an EMBL/GenBank/DDBJ whole genome shotgun (WGS) entry which is preliminary data.</text>
</comment>
<dbReference type="EMBL" id="JAWIIV010000057">
    <property type="protein sequence ID" value="MEC4723513.1"/>
    <property type="molecule type" value="Genomic_DNA"/>
</dbReference>
<keyword evidence="1" id="KW-0812">Transmembrane</keyword>
<sequence>MTLPASLRKYLPSVVWIRFGIAAAAVLLTAWAQWLPPVSGSYLANEWLRDHFIRVRASTVPEQRIVMIDIDEASLSKVGPWPWPRERLASLVENLVGHYKVSGVALDLVMPEPADAQGDARLAMLAQHGPVVLAQVLDYIDRDEPLRVGRITGGTPAESAPSGLPTAKATGYIANHAGLQGARHLGNIGFVPDPDGTIRYLPMVTSFNGREYLTLSAMLFQCCGNGQAAQPDEEGFWRIPYSRDWSAYTLLSASQVLALKAPAELLENRLVIIGSSSLGLTDRVATPLAPSTSGMLVHAAALTSMLDEQEGKAPARWPGRWIAVLFAVLVAGIAAYSFPRYSALSNVALLGIASALWLLLAYLIAPHDPSFSTTGPLASHLLLLAVGVPFDWQLAQRKSHSLLGTLRQYVATAVVDELLQSDLKDPLTPRELTVTTLIADMESYTTYVESLSIEEAAQLTRDFLACLTRPVLSKRGTIDKYTGDGMVAFWGAPLPVADHADLALEAARAIVEEVRRFSEVRMKAGMPALRVRIGIESGIAMAGDFGSSSRSIYTAVGDSVNVAARLEQVARNQPYDIIIGQGAVSRATRHSFKLLGDFSLRGKERTHTLYTLEGHVSSKAEAQ</sequence>
<dbReference type="PANTHER" id="PTHR43081:SF1">
    <property type="entry name" value="ADENYLATE CYCLASE, TERMINAL-DIFFERENTIATION SPECIFIC"/>
    <property type="match status" value="1"/>
</dbReference>
<gene>
    <name evidence="3" type="ORF">RY831_30700</name>
</gene>
<dbReference type="InterPro" id="IPR029787">
    <property type="entry name" value="Nucleotide_cyclase"/>
</dbReference>
<dbReference type="GO" id="GO:0016829">
    <property type="term" value="F:lyase activity"/>
    <property type="evidence" value="ECO:0007669"/>
    <property type="project" value="UniProtKB-KW"/>
</dbReference>
<keyword evidence="4" id="KW-1185">Reference proteome</keyword>
<dbReference type="SMART" id="SM01080">
    <property type="entry name" value="CHASE2"/>
    <property type="match status" value="1"/>
</dbReference>
<proteinExistence type="predicted"/>
<keyword evidence="1" id="KW-1133">Transmembrane helix</keyword>
<name>A0ABU6JJC5_9BURK</name>
<feature type="domain" description="Guanylate cyclase" evidence="2">
    <location>
        <begin position="435"/>
        <end position="567"/>
    </location>
</feature>
<dbReference type="CDD" id="cd07302">
    <property type="entry name" value="CHD"/>
    <property type="match status" value="1"/>
</dbReference>
<dbReference type="SMART" id="SM00044">
    <property type="entry name" value="CYCc"/>
    <property type="match status" value="1"/>
</dbReference>